<dbReference type="Ensembl" id="ENSPEMT00000034737.1">
    <property type="protein sequence ID" value="ENSPEMP00000036027.1"/>
    <property type="gene ID" value="ENSPEMG00000030665.1"/>
</dbReference>
<dbReference type="Proteomes" id="UP000694547">
    <property type="component" value="Chromosome 9"/>
</dbReference>
<keyword evidence="2" id="KW-1185">Reference proteome</keyword>
<evidence type="ECO:0000313" key="1">
    <source>
        <dbReference type="Ensembl" id="ENSPEMP00000036027.1"/>
    </source>
</evidence>
<accession>A0A8C9CRZ8</accession>
<reference evidence="1" key="2">
    <citation type="submission" date="2025-08" db="UniProtKB">
        <authorList>
            <consortium name="Ensembl"/>
        </authorList>
    </citation>
    <scope>IDENTIFICATION</scope>
</reference>
<name>A0A8C9CRZ8_PERMB</name>
<evidence type="ECO:0000313" key="2">
    <source>
        <dbReference type="Proteomes" id="UP000694547"/>
    </source>
</evidence>
<reference evidence="1 2" key="1">
    <citation type="submission" date="2018-10" db="EMBL/GenBank/DDBJ databases">
        <title>Improved assembly of the deer mouse Peromyscus maniculatus genome.</title>
        <authorList>
            <person name="Lassance J.-M."/>
            <person name="Hoekstra H.E."/>
        </authorList>
    </citation>
    <scope>NUCLEOTIDE SEQUENCE [LARGE SCALE GENOMIC DNA]</scope>
</reference>
<dbReference type="AlphaFoldDB" id="A0A8C9CRZ8"/>
<reference evidence="1" key="3">
    <citation type="submission" date="2025-09" db="UniProtKB">
        <authorList>
            <consortium name="Ensembl"/>
        </authorList>
    </citation>
    <scope>IDENTIFICATION</scope>
</reference>
<organism evidence="1 2">
    <name type="scientific">Peromyscus maniculatus bairdii</name>
    <name type="common">Prairie deer mouse</name>
    <dbReference type="NCBI Taxonomy" id="230844"/>
    <lineage>
        <taxon>Eukaryota</taxon>
        <taxon>Metazoa</taxon>
        <taxon>Chordata</taxon>
        <taxon>Craniata</taxon>
        <taxon>Vertebrata</taxon>
        <taxon>Euteleostomi</taxon>
        <taxon>Mammalia</taxon>
        <taxon>Eutheria</taxon>
        <taxon>Euarchontoglires</taxon>
        <taxon>Glires</taxon>
        <taxon>Rodentia</taxon>
        <taxon>Myomorpha</taxon>
        <taxon>Muroidea</taxon>
        <taxon>Cricetidae</taxon>
        <taxon>Neotominae</taxon>
        <taxon>Peromyscus</taxon>
    </lineage>
</organism>
<proteinExistence type="predicted"/>
<protein>
    <submittedName>
        <fullName evidence="1">Uncharacterized protein</fullName>
    </submittedName>
</protein>
<sequence>VAHTTTRNLRLDCLDWHVAFLLQECLSVEETYNEKELLQEKLDPLSDASRAMAVHENLYISGSHPVSRDLIGSQMTLSQKSPKTIRKHRYLHYNSKQ</sequence>